<accession>A0ABU9CTW6</accession>
<gene>
    <name evidence="1" type="ORF">AABD04_03880</name>
</gene>
<dbReference type="Proteomes" id="UP001456513">
    <property type="component" value="Unassembled WGS sequence"/>
</dbReference>
<dbReference type="EMBL" id="JBBPCN010000001">
    <property type="protein sequence ID" value="MEK8069987.1"/>
    <property type="molecule type" value="Genomic_DNA"/>
</dbReference>
<dbReference type="RefSeq" id="WP_341440280.1">
    <property type="nucleotide sequence ID" value="NZ_JBBPCN010000001.1"/>
</dbReference>
<reference evidence="1 2" key="1">
    <citation type="submission" date="2024-03" db="EMBL/GenBank/DDBJ databases">
        <title>Rhodococcus navarretei sp. nov. and Pseudarthrobacter quantumdoti sp. nov., two new species with the ability to biosynthesize Quantum Dots isolated from soil samples at Union Glacier, Antarctica.</title>
        <authorList>
            <person name="Vargas M."/>
        </authorList>
    </citation>
    <scope>NUCLEOTIDE SEQUENCE [LARGE SCALE GENOMIC DNA]</scope>
    <source>
        <strain evidence="1 2">EXRC-4A-4</strain>
    </source>
</reference>
<evidence type="ECO:0000313" key="1">
    <source>
        <dbReference type="EMBL" id="MEK8069987.1"/>
    </source>
</evidence>
<comment type="caution">
    <text evidence="1">The sequence shown here is derived from an EMBL/GenBank/DDBJ whole genome shotgun (WGS) entry which is preliminary data.</text>
</comment>
<keyword evidence="2" id="KW-1185">Reference proteome</keyword>
<protein>
    <submittedName>
        <fullName evidence="1">Uncharacterized protein</fullName>
    </submittedName>
</protein>
<organism evidence="1 2">
    <name type="scientific">Rhodococcus navarretei</name>
    <dbReference type="NCBI Taxonomy" id="3128981"/>
    <lineage>
        <taxon>Bacteria</taxon>
        <taxon>Bacillati</taxon>
        <taxon>Actinomycetota</taxon>
        <taxon>Actinomycetes</taxon>
        <taxon>Mycobacteriales</taxon>
        <taxon>Nocardiaceae</taxon>
        <taxon>Rhodococcus</taxon>
    </lineage>
</organism>
<sequence length="184" mass="20058">MNDAFRFAASGSSPKELITRLQFGTTDLWPEDVALPARWRYMADLLDSDRGMLAELDGALSTPVVDALVATAELCKQSATSSVPAADWQYLRRALGWLERRSSGVDRALIAVADELALIGLDGVEQDFSVATWLCMDVLDRFAATDRTVAYWMQRVVTDASNTAQQQLHSGPEGSECAELSVAV</sequence>
<proteinExistence type="predicted"/>
<name>A0ABU9CTW6_9NOCA</name>
<evidence type="ECO:0000313" key="2">
    <source>
        <dbReference type="Proteomes" id="UP001456513"/>
    </source>
</evidence>